<dbReference type="EMBL" id="OOFM01000004">
    <property type="protein sequence ID" value="SPL64075.1"/>
    <property type="molecule type" value="Genomic_DNA"/>
</dbReference>
<organism evidence="2 3">
    <name type="scientific">Ochrobactrum soli</name>
    <dbReference type="NCBI Taxonomy" id="2448455"/>
    <lineage>
        <taxon>Bacteria</taxon>
        <taxon>Pseudomonadati</taxon>
        <taxon>Pseudomonadota</taxon>
        <taxon>Alphaproteobacteria</taxon>
        <taxon>Hyphomicrobiales</taxon>
        <taxon>Brucellaceae</taxon>
        <taxon>Brucella/Ochrobactrum group</taxon>
        <taxon>Ochrobactrum</taxon>
    </lineage>
</organism>
<reference evidence="3" key="1">
    <citation type="submission" date="2017-12" db="EMBL/GenBank/DDBJ databases">
        <authorList>
            <person name="Diaz M."/>
        </authorList>
    </citation>
    <scope>NUCLEOTIDE SEQUENCE [LARGE SCALE GENOMIC DNA]</scope>
    <source>
        <strain evidence="3">FI11154</strain>
    </source>
</reference>
<dbReference type="RefSeq" id="WP_109367886.1">
    <property type="nucleotide sequence ID" value="NZ_OOFM01000004.1"/>
</dbReference>
<feature type="coiled-coil region" evidence="1">
    <location>
        <begin position="103"/>
        <end position="130"/>
    </location>
</feature>
<sequence length="243" mass="26138">MSALSLSRYLPDFSTHRVADEAVEIIAAPAPSQPLKPEPVRRTQAIDPKAAALADKLAAAEKAEMAALIAAEEEKRSAFENGHAEGHTLGREEGHKEAEALYEAEKARLLREHETEIENLRAAFSREQALLLARSLTEALTALEQSFSGQIAEILAPLLVGKLEQDAVAEFAHRIAALALEGEAPEISGPAGLLAPIRDHAALLPSGCRFVENASDELSFSFGERVLETRIAPLLDELKAAVQ</sequence>
<evidence type="ECO:0008006" key="4">
    <source>
        <dbReference type="Google" id="ProtNLM"/>
    </source>
</evidence>
<evidence type="ECO:0000256" key="1">
    <source>
        <dbReference type="SAM" id="Coils"/>
    </source>
</evidence>
<proteinExistence type="predicted"/>
<evidence type="ECO:0000313" key="2">
    <source>
        <dbReference type="EMBL" id="SPL64075.1"/>
    </source>
</evidence>
<dbReference type="Proteomes" id="UP000246073">
    <property type="component" value="Unassembled WGS sequence"/>
</dbReference>
<protein>
    <recommendedName>
        <fullName evidence="4">Flagellar assembly protein FliH</fullName>
    </recommendedName>
</protein>
<dbReference type="AlphaFoldDB" id="A0A2P9HJ04"/>
<accession>A0A2P9HJ04</accession>
<name>A0A2P9HJ04_9HYPH</name>
<gene>
    <name evidence="2" type="ORF">OHAE_4007</name>
</gene>
<evidence type="ECO:0000313" key="3">
    <source>
        <dbReference type="Proteomes" id="UP000246073"/>
    </source>
</evidence>
<keyword evidence="1" id="KW-0175">Coiled coil</keyword>